<comment type="caution">
    <text evidence="1">The sequence shown here is derived from an EMBL/GenBank/DDBJ whole genome shotgun (WGS) entry which is preliminary data.</text>
</comment>
<dbReference type="Proteomes" id="UP000030585">
    <property type="component" value="Unassembled WGS sequence"/>
</dbReference>
<organism evidence="1 2">
    <name type="scientific">Xanthomonas citri pv. fuscans</name>
    <dbReference type="NCBI Taxonomy" id="366649"/>
    <lineage>
        <taxon>Bacteria</taxon>
        <taxon>Pseudomonadati</taxon>
        <taxon>Pseudomonadota</taxon>
        <taxon>Gammaproteobacteria</taxon>
        <taxon>Lysobacterales</taxon>
        <taxon>Lysobacteraceae</taxon>
        <taxon>Xanthomonas</taxon>
    </lineage>
</organism>
<dbReference type="AlphaFoldDB" id="A0AB34Q4E5"/>
<protein>
    <recommendedName>
        <fullName evidence="3">Secreted protein</fullName>
    </recommendedName>
</protein>
<sequence>MSARPCAAAVRGNETMGAWHGARIVRAHRSAAASQCSMAPMLQLLAYHSSNKRKRVRTALPRSGCWER</sequence>
<dbReference type="EMBL" id="JSEY02000090">
    <property type="protein sequence ID" value="KGU51489.1"/>
    <property type="molecule type" value="Genomic_DNA"/>
</dbReference>
<gene>
    <name evidence="1" type="ORF">NY98_15890</name>
</gene>
<accession>A0AB34Q4E5</accession>
<evidence type="ECO:0008006" key="3">
    <source>
        <dbReference type="Google" id="ProtNLM"/>
    </source>
</evidence>
<evidence type="ECO:0000313" key="1">
    <source>
        <dbReference type="EMBL" id="KGU51489.1"/>
    </source>
</evidence>
<name>A0AB34Q4E5_XANCI</name>
<reference evidence="2" key="1">
    <citation type="submission" date="2015-04" db="EMBL/GenBank/DDBJ databases">
        <title>Genome sequencing of pathogens of bean.</title>
        <authorList>
            <person name="Harrison J."/>
            <person name="Aritua V."/>
            <person name="Sapp M."/>
            <person name="Smith J."/>
            <person name="Studholme D.J."/>
        </authorList>
    </citation>
    <scope>NUCLEOTIDE SEQUENCE [LARGE SCALE GENOMIC DNA]</scope>
    <source>
        <strain evidence="2">NCPPB 1058</strain>
    </source>
</reference>
<evidence type="ECO:0000313" key="2">
    <source>
        <dbReference type="Proteomes" id="UP000030585"/>
    </source>
</evidence>
<proteinExistence type="predicted"/>